<feature type="compositionally biased region" description="Basic and acidic residues" evidence="1">
    <location>
        <begin position="38"/>
        <end position="63"/>
    </location>
</feature>
<feature type="region of interest" description="Disordered" evidence="1">
    <location>
        <begin position="30"/>
        <end position="63"/>
    </location>
</feature>
<proteinExistence type="predicted"/>
<evidence type="ECO:0000313" key="2">
    <source>
        <dbReference type="EMBL" id="KOX67566.1"/>
    </source>
</evidence>
<protein>
    <submittedName>
        <fullName evidence="2">Uncharacterized protein</fullName>
    </submittedName>
</protein>
<sequence>MKLLSPMIVRTTTSTTATSTIHHHFFFLFRGDGDGDDDNVRDGDKRQVGRKRGLDERASPESP</sequence>
<organism evidence="2 3">
    <name type="scientific">Melipona quadrifasciata</name>
    <dbReference type="NCBI Taxonomy" id="166423"/>
    <lineage>
        <taxon>Eukaryota</taxon>
        <taxon>Metazoa</taxon>
        <taxon>Ecdysozoa</taxon>
        <taxon>Arthropoda</taxon>
        <taxon>Hexapoda</taxon>
        <taxon>Insecta</taxon>
        <taxon>Pterygota</taxon>
        <taxon>Neoptera</taxon>
        <taxon>Endopterygota</taxon>
        <taxon>Hymenoptera</taxon>
        <taxon>Apocrita</taxon>
        <taxon>Aculeata</taxon>
        <taxon>Apoidea</taxon>
        <taxon>Anthophila</taxon>
        <taxon>Apidae</taxon>
        <taxon>Melipona</taxon>
    </lineage>
</organism>
<reference evidence="2 3" key="1">
    <citation type="submission" date="2015-07" db="EMBL/GenBank/DDBJ databases">
        <title>The genome of Melipona quadrifasciata.</title>
        <authorList>
            <person name="Pan H."/>
            <person name="Kapheim K."/>
        </authorList>
    </citation>
    <scope>NUCLEOTIDE SEQUENCE [LARGE SCALE GENOMIC DNA]</scope>
    <source>
        <strain evidence="2">0111107301</strain>
        <tissue evidence="2">Whole body</tissue>
    </source>
</reference>
<name>A0A0M8ZPW7_9HYME</name>
<dbReference type="EMBL" id="KQ436019">
    <property type="protein sequence ID" value="KOX67566.1"/>
    <property type="molecule type" value="Genomic_DNA"/>
</dbReference>
<dbReference type="Proteomes" id="UP000053105">
    <property type="component" value="Unassembled WGS sequence"/>
</dbReference>
<gene>
    <name evidence="2" type="ORF">WN51_08976</name>
</gene>
<accession>A0A0M8ZPW7</accession>
<keyword evidence="3" id="KW-1185">Reference proteome</keyword>
<evidence type="ECO:0000256" key="1">
    <source>
        <dbReference type="SAM" id="MobiDB-lite"/>
    </source>
</evidence>
<evidence type="ECO:0000313" key="3">
    <source>
        <dbReference type="Proteomes" id="UP000053105"/>
    </source>
</evidence>
<dbReference type="AlphaFoldDB" id="A0A0M8ZPW7"/>